<proteinExistence type="inferred from homology"/>
<gene>
    <name evidence="5" type="ORF">RI129_006779</name>
</gene>
<dbReference type="InterPro" id="IPR031568">
    <property type="entry name" value="Pet117"/>
</dbReference>
<dbReference type="EMBL" id="JAVRBK010000004">
    <property type="protein sequence ID" value="KAK5645479.1"/>
    <property type="molecule type" value="Genomic_DNA"/>
</dbReference>
<protein>
    <recommendedName>
        <fullName evidence="7">PET117 polypeptide</fullName>
    </recommendedName>
</protein>
<comment type="similarity">
    <text evidence="2">Belongs to the PET117 family.</text>
</comment>
<dbReference type="GO" id="GO:0005739">
    <property type="term" value="C:mitochondrion"/>
    <property type="evidence" value="ECO:0007669"/>
    <property type="project" value="UniProtKB-SubCell"/>
</dbReference>
<dbReference type="AlphaFoldDB" id="A0AAN7VK94"/>
<evidence type="ECO:0000256" key="3">
    <source>
        <dbReference type="ARBA" id="ARBA00022946"/>
    </source>
</evidence>
<evidence type="ECO:0000313" key="5">
    <source>
        <dbReference type="EMBL" id="KAK5645479.1"/>
    </source>
</evidence>
<evidence type="ECO:0000256" key="1">
    <source>
        <dbReference type="ARBA" id="ARBA00004173"/>
    </source>
</evidence>
<sequence length="75" mass="8707">MSLSSKLTLITACGASISIITYVHYKQQLDRAKLHEGVIKDVERQQRRKAENIYILQQQRELTKQLKGNDSQYKT</sequence>
<organism evidence="5 6">
    <name type="scientific">Pyrocoelia pectoralis</name>
    <dbReference type="NCBI Taxonomy" id="417401"/>
    <lineage>
        <taxon>Eukaryota</taxon>
        <taxon>Metazoa</taxon>
        <taxon>Ecdysozoa</taxon>
        <taxon>Arthropoda</taxon>
        <taxon>Hexapoda</taxon>
        <taxon>Insecta</taxon>
        <taxon>Pterygota</taxon>
        <taxon>Neoptera</taxon>
        <taxon>Endopterygota</taxon>
        <taxon>Coleoptera</taxon>
        <taxon>Polyphaga</taxon>
        <taxon>Elateriformia</taxon>
        <taxon>Elateroidea</taxon>
        <taxon>Lampyridae</taxon>
        <taxon>Lampyrinae</taxon>
        <taxon>Pyrocoelia</taxon>
    </lineage>
</organism>
<dbReference type="GO" id="GO:0033617">
    <property type="term" value="P:mitochondrial respiratory chain complex IV assembly"/>
    <property type="evidence" value="ECO:0007669"/>
    <property type="project" value="TreeGrafter"/>
</dbReference>
<dbReference type="PANTHER" id="PTHR28163:SF1">
    <property type="entry name" value="PROTEIN PET117 HOMOLOG, MITOCHONDRIAL"/>
    <property type="match status" value="1"/>
</dbReference>
<accession>A0AAN7VK94</accession>
<evidence type="ECO:0000256" key="2">
    <source>
        <dbReference type="ARBA" id="ARBA00008197"/>
    </source>
</evidence>
<name>A0AAN7VK94_9COLE</name>
<reference evidence="5 6" key="1">
    <citation type="journal article" date="2024" name="Insects">
        <title>An Improved Chromosome-Level Genome Assembly of the Firefly Pyrocoelia pectoralis.</title>
        <authorList>
            <person name="Fu X."/>
            <person name="Meyer-Rochow V.B."/>
            <person name="Ballantyne L."/>
            <person name="Zhu X."/>
        </authorList>
    </citation>
    <scope>NUCLEOTIDE SEQUENCE [LARGE SCALE GENOMIC DNA]</scope>
    <source>
        <strain evidence="5">XCY_ONT2</strain>
    </source>
</reference>
<evidence type="ECO:0008006" key="7">
    <source>
        <dbReference type="Google" id="ProtNLM"/>
    </source>
</evidence>
<keyword evidence="4" id="KW-0496">Mitochondrion</keyword>
<evidence type="ECO:0000256" key="4">
    <source>
        <dbReference type="ARBA" id="ARBA00023128"/>
    </source>
</evidence>
<dbReference type="Pfam" id="PF15786">
    <property type="entry name" value="PET117"/>
    <property type="match status" value="1"/>
</dbReference>
<dbReference type="Proteomes" id="UP001329430">
    <property type="component" value="Chromosome 4"/>
</dbReference>
<keyword evidence="6" id="KW-1185">Reference proteome</keyword>
<keyword evidence="3" id="KW-0809">Transit peptide</keyword>
<evidence type="ECO:0000313" key="6">
    <source>
        <dbReference type="Proteomes" id="UP001329430"/>
    </source>
</evidence>
<dbReference type="PANTHER" id="PTHR28163">
    <property type="entry name" value="PROTEIN PET117 HOMOLOG, MITOCHONDRIAL"/>
    <property type="match status" value="1"/>
</dbReference>
<comment type="caution">
    <text evidence="5">The sequence shown here is derived from an EMBL/GenBank/DDBJ whole genome shotgun (WGS) entry which is preliminary data.</text>
</comment>
<comment type="subcellular location">
    <subcellularLocation>
        <location evidence="1">Mitochondrion</location>
    </subcellularLocation>
</comment>